<name>A0AB34KX78_9PEZI</name>
<dbReference type="GO" id="GO:0000136">
    <property type="term" value="C:mannan polymerase complex"/>
    <property type="evidence" value="ECO:0007669"/>
    <property type="project" value="TreeGrafter"/>
</dbReference>
<dbReference type="EMBL" id="JAAQHG020000006">
    <property type="protein sequence ID" value="KAL1588856.1"/>
    <property type="molecule type" value="Genomic_DNA"/>
</dbReference>
<gene>
    <name evidence="1" type="ORF">WHR41_02627</name>
</gene>
<dbReference type="RefSeq" id="XP_069231961.1">
    <property type="nucleotide sequence ID" value="XM_069371233.1"/>
</dbReference>
<protein>
    <submittedName>
        <fullName evidence="1">Uncharacterized protein</fullName>
    </submittedName>
</protein>
<dbReference type="PANTHER" id="PTHR31834:SF8">
    <property type="entry name" value="TRANSFERASE, PUTATIVE (AFU_ORTHOLOGUE AFUA_6G14040)-RELATED"/>
    <property type="match status" value="1"/>
</dbReference>
<dbReference type="Proteomes" id="UP000803884">
    <property type="component" value="Unassembled WGS sequence"/>
</dbReference>
<accession>A0AB34KX78</accession>
<organism evidence="1 2">
    <name type="scientific">Cladosporium halotolerans</name>
    <dbReference type="NCBI Taxonomy" id="1052096"/>
    <lineage>
        <taxon>Eukaryota</taxon>
        <taxon>Fungi</taxon>
        <taxon>Dikarya</taxon>
        <taxon>Ascomycota</taxon>
        <taxon>Pezizomycotina</taxon>
        <taxon>Dothideomycetes</taxon>
        <taxon>Dothideomycetidae</taxon>
        <taxon>Cladosporiales</taxon>
        <taxon>Cladosporiaceae</taxon>
        <taxon>Cladosporium</taxon>
    </lineage>
</organism>
<dbReference type="GO" id="GO:0000009">
    <property type="term" value="F:alpha-1,6-mannosyltransferase activity"/>
    <property type="evidence" value="ECO:0007669"/>
    <property type="project" value="InterPro"/>
</dbReference>
<keyword evidence="2" id="KW-1185">Reference proteome</keyword>
<evidence type="ECO:0000313" key="2">
    <source>
        <dbReference type="Proteomes" id="UP000803884"/>
    </source>
</evidence>
<evidence type="ECO:0000313" key="1">
    <source>
        <dbReference type="EMBL" id="KAL1588856.1"/>
    </source>
</evidence>
<proteinExistence type="predicted"/>
<reference evidence="1 2" key="1">
    <citation type="journal article" date="2020" name="Microbiol. Resour. Announc.">
        <title>Draft Genome Sequence of a Cladosporium Species Isolated from the Mesophotic Ascidian Didemnum maculosum.</title>
        <authorList>
            <person name="Gioti A."/>
            <person name="Siaperas R."/>
            <person name="Nikolaivits E."/>
            <person name="Le Goff G."/>
            <person name="Ouazzani J."/>
            <person name="Kotoulas G."/>
            <person name="Topakas E."/>
        </authorList>
    </citation>
    <scope>NUCLEOTIDE SEQUENCE [LARGE SCALE GENOMIC DNA]</scope>
    <source>
        <strain evidence="1 2">TM138-S3</strain>
    </source>
</reference>
<comment type="caution">
    <text evidence="1">The sequence shown here is derived from an EMBL/GenBank/DDBJ whole genome shotgun (WGS) entry which is preliminary data.</text>
</comment>
<dbReference type="InterPro" id="IPR039367">
    <property type="entry name" value="Och1-like"/>
</dbReference>
<dbReference type="AlphaFoldDB" id="A0AB34KX78"/>
<sequence length="129" mass="14527">MTVYRSDMTRRAKTSWLKYVVEANQFVENADWLRYVVNIAGPKRMTMAVLVSLSEHLNQLVDDRMTFGAKEPRLVGDVMILPNNAFAATQAGFPTDRGPVLVTHHYAGSWKESANDAKAQKQKTGGRRE</sequence>
<dbReference type="PANTHER" id="PTHR31834">
    <property type="entry name" value="INITIATION-SPECIFIC ALPHA-1,6-MANNOSYLTRANSFERASE"/>
    <property type="match status" value="1"/>
</dbReference>
<dbReference type="GeneID" id="96004071"/>
<dbReference type="GO" id="GO:0006487">
    <property type="term" value="P:protein N-linked glycosylation"/>
    <property type="evidence" value="ECO:0007669"/>
    <property type="project" value="TreeGrafter"/>
</dbReference>